<name>A0A2H4ZNX0_9EUKA</name>
<dbReference type="Gene3D" id="2.30.40.10">
    <property type="entry name" value="Urease, subunit C, domain 1"/>
    <property type="match status" value="1"/>
</dbReference>
<dbReference type="GO" id="GO:0004131">
    <property type="term" value="F:cytosine deaminase activity"/>
    <property type="evidence" value="ECO:0007669"/>
    <property type="project" value="TreeGrafter"/>
</dbReference>
<dbReference type="Gene3D" id="3.20.20.140">
    <property type="entry name" value="Metal-dependent hydrolases"/>
    <property type="match status" value="1"/>
</dbReference>
<dbReference type="Pfam" id="PF07969">
    <property type="entry name" value="Amidohydro_3"/>
    <property type="match status" value="1"/>
</dbReference>
<dbReference type="PANTHER" id="PTHR32027:SF0">
    <property type="entry name" value="CYTOSINE DEAMINASE"/>
    <property type="match status" value="1"/>
</dbReference>
<dbReference type="InterPro" id="IPR013108">
    <property type="entry name" value="Amidohydro_3"/>
</dbReference>
<sequence>MHNNLAVQIPRDLLDPYITNLPVPNSEGLVPVILTWDQGKITQIKPFKYSHQTPLPLALTPFIEPHSHIDKAYSNSIRSDVDNGMSQSLFTNSIEHSFRTTNLLQKRINYSLQRAWMQGLRGIRTHIDTFGPTGQSSWEILQDLRLQWKNRIALQLVALTPLYYWGTHKGITLAKQVAKSGGLLGGVIGPPYSKTTYLEDEILVFLQLAQSLDCSVDLHIDESSIKPGTGVSLVTSIVEKYQFDISITCSHSSSMGLLPLRDSRRLAERMASVNLQVVSLPFTNFWLLGRLFQATPVTRPIAPIHQLQAAGVNVSIGSDNIQDAWFPGGNFNIVELMFFSTLVTHLTPWSRQGLSLFTTSPSRLMGLEWDGVFRIGSPADILLFDCEKWQSLLYNNPKRQILKYGQWIV</sequence>
<dbReference type="InterPro" id="IPR052349">
    <property type="entry name" value="Metallo-hydrolase_Enzymes"/>
</dbReference>
<evidence type="ECO:0000259" key="1">
    <source>
        <dbReference type="Pfam" id="PF07969"/>
    </source>
</evidence>
<dbReference type="EMBL" id="MG264610">
    <property type="protein sequence ID" value="AUG32236.1"/>
    <property type="molecule type" value="Genomic_DNA"/>
</dbReference>
<protein>
    <submittedName>
        <fullName evidence="2">Putative cytosine deaminase</fullName>
    </submittedName>
</protein>
<gene>
    <name evidence="2" type="primary">codA</name>
    <name evidence="2" type="ORF">PLO_235</name>
</gene>
<geneLocation type="plastid" evidence="2"/>
<evidence type="ECO:0000313" key="2">
    <source>
        <dbReference type="EMBL" id="AUG32236.1"/>
    </source>
</evidence>
<dbReference type="AlphaFoldDB" id="A0A2H4ZNX0"/>
<proteinExistence type="predicted"/>
<dbReference type="PANTHER" id="PTHR32027">
    <property type="entry name" value="CYTOSINE DEAMINASE"/>
    <property type="match status" value="1"/>
</dbReference>
<dbReference type="SUPFAM" id="SSF51556">
    <property type="entry name" value="Metallo-dependent hydrolases"/>
    <property type="match status" value="1"/>
</dbReference>
<organism evidence="2">
    <name type="scientific">Paulinella longichromatophora</name>
    <dbReference type="NCBI Taxonomy" id="1708747"/>
    <lineage>
        <taxon>Eukaryota</taxon>
        <taxon>Sar</taxon>
        <taxon>Rhizaria</taxon>
        <taxon>Cercozoa</taxon>
        <taxon>Imbricatea</taxon>
        <taxon>Silicofilosea</taxon>
        <taxon>Euglyphida</taxon>
        <taxon>Paulinellidae</taxon>
        <taxon>Paulinella</taxon>
    </lineage>
</organism>
<feature type="domain" description="Amidohydrolase 3" evidence="1">
    <location>
        <begin position="238"/>
        <end position="385"/>
    </location>
</feature>
<dbReference type="InterPro" id="IPR011059">
    <property type="entry name" value="Metal-dep_hydrolase_composite"/>
</dbReference>
<dbReference type="GO" id="GO:0035888">
    <property type="term" value="F:isoguanine deaminase activity"/>
    <property type="evidence" value="ECO:0007669"/>
    <property type="project" value="TreeGrafter"/>
</dbReference>
<dbReference type="GO" id="GO:0006209">
    <property type="term" value="P:cytosine catabolic process"/>
    <property type="evidence" value="ECO:0007669"/>
    <property type="project" value="TreeGrafter"/>
</dbReference>
<reference evidence="2" key="1">
    <citation type="submission" date="2017-10" db="EMBL/GenBank/DDBJ databases">
        <title>Paulinella longichromatophora chromatophore genome.</title>
        <authorList>
            <person name="Lhee D."/>
            <person name="Yoon H.S."/>
        </authorList>
    </citation>
    <scope>NUCLEOTIDE SEQUENCE</scope>
</reference>
<keyword evidence="2" id="KW-0934">Plastid</keyword>
<accession>A0A2H4ZNX0</accession>
<dbReference type="InterPro" id="IPR032466">
    <property type="entry name" value="Metal_Hydrolase"/>
</dbReference>